<dbReference type="Pfam" id="PF00067">
    <property type="entry name" value="p450"/>
    <property type="match status" value="1"/>
</dbReference>
<evidence type="ECO:0000256" key="3">
    <source>
        <dbReference type="ARBA" id="ARBA00022723"/>
    </source>
</evidence>
<evidence type="ECO:0000256" key="4">
    <source>
        <dbReference type="ARBA" id="ARBA00023004"/>
    </source>
</evidence>
<dbReference type="InterPro" id="IPR001128">
    <property type="entry name" value="Cyt_P450"/>
</dbReference>
<dbReference type="AlphaFoldDB" id="A0AA39ZWG1"/>
<dbReference type="GO" id="GO:0020037">
    <property type="term" value="F:heme binding"/>
    <property type="evidence" value="ECO:0007669"/>
    <property type="project" value="InterPro"/>
</dbReference>
<evidence type="ECO:0000256" key="2">
    <source>
        <dbReference type="ARBA" id="ARBA00022617"/>
    </source>
</evidence>
<evidence type="ECO:0000256" key="6">
    <source>
        <dbReference type="RuleBase" id="RU000461"/>
    </source>
</evidence>
<organism evidence="7 8">
    <name type="scientific">Lasiosphaeris hirsuta</name>
    <dbReference type="NCBI Taxonomy" id="260670"/>
    <lineage>
        <taxon>Eukaryota</taxon>
        <taxon>Fungi</taxon>
        <taxon>Dikarya</taxon>
        <taxon>Ascomycota</taxon>
        <taxon>Pezizomycotina</taxon>
        <taxon>Sordariomycetes</taxon>
        <taxon>Sordariomycetidae</taxon>
        <taxon>Sordariales</taxon>
        <taxon>Lasiosphaeriaceae</taxon>
        <taxon>Lasiosphaeris</taxon>
    </lineage>
</organism>
<keyword evidence="6" id="KW-0560">Oxidoreductase</keyword>
<dbReference type="Proteomes" id="UP001172102">
    <property type="component" value="Unassembled WGS sequence"/>
</dbReference>
<dbReference type="PROSITE" id="PS00086">
    <property type="entry name" value="CYTOCHROME_P450"/>
    <property type="match status" value="1"/>
</dbReference>
<comment type="similarity">
    <text evidence="6">Belongs to the cytochrome P450 family.</text>
</comment>
<dbReference type="InterPro" id="IPR036396">
    <property type="entry name" value="Cyt_P450_sf"/>
</dbReference>
<dbReference type="EMBL" id="JAUKUA010000007">
    <property type="protein sequence ID" value="KAK0704903.1"/>
    <property type="molecule type" value="Genomic_DNA"/>
</dbReference>
<name>A0AA39ZWG1_9PEZI</name>
<dbReference type="GO" id="GO:0016705">
    <property type="term" value="F:oxidoreductase activity, acting on paired donors, with incorporation or reduction of molecular oxygen"/>
    <property type="evidence" value="ECO:0007669"/>
    <property type="project" value="InterPro"/>
</dbReference>
<keyword evidence="4 5" id="KW-0408">Iron</keyword>
<dbReference type="InterPro" id="IPR017972">
    <property type="entry name" value="Cyt_P450_CS"/>
</dbReference>
<dbReference type="PANTHER" id="PTHR24305">
    <property type="entry name" value="CYTOCHROME P450"/>
    <property type="match status" value="1"/>
</dbReference>
<comment type="caution">
    <text evidence="7">The sequence shown here is derived from an EMBL/GenBank/DDBJ whole genome shotgun (WGS) entry which is preliminary data.</text>
</comment>
<keyword evidence="3 5" id="KW-0479">Metal-binding</keyword>
<dbReference type="PANTHER" id="PTHR24305:SF161">
    <property type="entry name" value="P450, PUTATIVE (EUROFUNG)-RELATED"/>
    <property type="match status" value="1"/>
</dbReference>
<dbReference type="GO" id="GO:0005506">
    <property type="term" value="F:iron ion binding"/>
    <property type="evidence" value="ECO:0007669"/>
    <property type="project" value="InterPro"/>
</dbReference>
<protein>
    <submittedName>
        <fullName evidence="7">Benzoate 4-monooxygenase cytochrome P450</fullName>
    </submittedName>
</protein>
<comment type="cofactor">
    <cofactor evidence="1 5">
        <name>heme</name>
        <dbReference type="ChEBI" id="CHEBI:30413"/>
    </cofactor>
</comment>
<evidence type="ECO:0000256" key="1">
    <source>
        <dbReference type="ARBA" id="ARBA00001971"/>
    </source>
</evidence>
<dbReference type="PRINTS" id="PR00463">
    <property type="entry name" value="EP450I"/>
</dbReference>
<dbReference type="SUPFAM" id="SSF48264">
    <property type="entry name" value="Cytochrome P450"/>
    <property type="match status" value="1"/>
</dbReference>
<sequence>MSLYLWLAAGAVAVLTIAKYISYRRNPLNKFPGPLFCAISDVPYAYHSMIGDHPRWIAALHDKYGPVVHIAPKELAFITASSIRDIYGYRKGHQVFTKSGAYDAAAFTAQTRSVVNERDPVEHARMRKMLAPAFSDRSLREQWPLISKVCDTFMTEVEKHARDRRTIDLAKYFSLLTFDVITNLALGESFGSIESGKVHPWQTFFMNGARAMGDAIVVLRFPVLKKLLLALQPPQMRAMIKELRMHEAFTVELVRKRQEIQNDRPDIIGRILQRQEVEGTEFSNVFIAAQLSDVVIAGTDTTATALDSANYFLMKSPEAMQKLRGEIRSRFKRYEDITPATTIDLPYLNAVIEEGLRLFSPVAWPPSRIVPLGGDTVDGHFLPAGTWVSTSYYAAPHSASNFKDPYEFHPERWLSKNPTDNLDVSQPFGVGTRACIGKQLALTEIRLIMAKLHYKYDIEAVDKNFDWVGNAVFRLLWDKPVLMATVREREVVPV</sequence>
<evidence type="ECO:0000256" key="5">
    <source>
        <dbReference type="PIRSR" id="PIRSR602401-1"/>
    </source>
</evidence>
<feature type="binding site" description="axial binding residue" evidence="5">
    <location>
        <position position="435"/>
    </location>
    <ligand>
        <name>heme</name>
        <dbReference type="ChEBI" id="CHEBI:30413"/>
    </ligand>
    <ligandPart>
        <name>Fe</name>
        <dbReference type="ChEBI" id="CHEBI:18248"/>
    </ligandPart>
</feature>
<dbReference type="CDD" id="cd11058">
    <property type="entry name" value="CYP60B-like"/>
    <property type="match status" value="1"/>
</dbReference>
<dbReference type="InterPro" id="IPR002401">
    <property type="entry name" value="Cyt_P450_E_grp-I"/>
</dbReference>
<keyword evidence="6" id="KW-0503">Monooxygenase</keyword>
<dbReference type="PRINTS" id="PR00385">
    <property type="entry name" value="P450"/>
</dbReference>
<evidence type="ECO:0000313" key="8">
    <source>
        <dbReference type="Proteomes" id="UP001172102"/>
    </source>
</evidence>
<dbReference type="InterPro" id="IPR050121">
    <property type="entry name" value="Cytochrome_P450_monoxygenase"/>
</dbReference>
<proteinExistence type="inferred from homology"/>
<reference evidence="7" key="1">
    <citation type="submission" date="2023-06" db="EMBL/GenBank/DDBJ databases">
        <title>Genome-scale phylogeny and comparative genomics of the fungal order Sordariales.</title>
        <authorList>
            <consortium name="Lawrence Berkeley National Laboratory"/>
            <person name="Hensen N."/>
            <person name="Bonometti L."/>
            <person name="Westerberg I."/>
            <person name="Brannstrom I.O."/>
            <person name="Guillou S."/>
            <person name="Cros-Aarteil S."/>
            <person name="Calhoun S."/>
            <person name="Haridas S."/>
            <person name="Kuo A."/>
            <person name="Mondo S."/>
            <person name="Pangilinan J."/>
            <person name="Riley R."/>
            <person name="Labutti K."/>
            <person name="Andreopoulos B."/>
            <person name="Lipzen A."/>
            <person name="Chen C."/>
            <person name="Yanf M."/>
            <person name="Daum C."/>
            <person name="Ng V."/>
            <person name="Clum A."/>
            <person name="Steindorff A."/>
            <person name="Ohm R."/>
            <person name="Martin F."/>
            <person name="Silar P."/>
            <person name="Natvig D."/>
            <person name="Lalanne C."/>
            <person name="Gautier V."/>
            <person name="Ament-Velasquez S.L."/>
            <person name="Kruys A."/>
            <person name="Hutchinson M.I."/>
            <person name="Powell A.J."/>
            <person name="Barry K."/>
            <person name="Miller A.N."/>
            <person name="Grigoriev I.V."/>
            <person name="Debuchy R."/>
            <person name="Gladieux P."/>
            <person name="Thoren M.H."/>
            <person name="Johannesson H."/>
        </authorList>
    </citation>
    <scope>NUCLEOTIDE SEQUENCE</scope>
    <source>
        <strain evidence="7">SMH4607-1</strain>
    </source>
</reference>
<keyword evidence="2 5" id="KW-0349">Heme</keyword>
<dbReference type="Gene3D" id="1.10.630.10">
    <property type="entry name" value="Cytochrome P450"/>
    <property type="match status" value="1"/>
</dbReference>
<gene>
    <name evidence="7" type="ORF">B0H67DRAFT_649300</name>
</gene>
<evidence type="ECO:0000313" key="7">
    <source>
        <dbReference type="EMBL" id="KAK0704903.1"/>
    </source>
</evidence>
<dbReference type="GO" id="GO:0004497">
    <property type="term" value="F:monooxygenase activity"/>
    <property type="evidence" value="ECO:0007669"/>
    <property type="project" value="UniProtKB-KW"/>
</dbReference>
<keyword evidence="8" id="KW-1185">Reference proteome</keyword>
<accession>A0AA39ZWG1</accession>